<protein>
    <submittedName>
        <fullName evidence="1">Uncharacterized protein</fullName>
    </submittedName>
</protein>
<proteinExistence type="predicted"/>
<accession>A0ABQ6I1C6</accession>
<gene>
    <name evidence="1" type="ORF">GCM10025864_17760</name>
</gene>
<dbReference type="Proteomes" id="UP001157091">
    <property type="component" value="Unassembled WGS sequence"/>
</dbReference>
<dbReference type="EMBL" id="BSUK01000001">
    <property type="protein sequence ID" value="GMA24017.1"/>
    <property type="molecule type" value="Genomic_DNA"/>
</dbReference>
<reference evidence="2" key="1">
    <citation type="journal article" date="2019" name="Int. J. Syst. Evol. Microbiol.">
        <title>The Global Catalogue of Microorganisms (GCM) 10K type strain sequencing project: providing services to taxonomists for standard genome sequencing and annotation.</title>
        <authorList>
            <consortium name="The Broad Institute Genomics Platform"/>
            <consortium name="The Broad Institute Genome Sequencing Center for Infectious Disease"/>
            <person name="Wu L."/>
            <person name="Ma J."/>
        </authorList>
    </citation>
    <scope>NUCLEOTIDE SEQUENCE [LARGE SCALE GENOMIC DNA]</scope>
    <source>
        <strain evidence="2">NBRC 106348</strain>
    </source>
</reference>
<evidence type="ECO:0000313" key="2">
    <source>
        <dbReference type="Proteomes" id="UP001157091"/>
    </source>
</evidence>
<name>A0ABQ6I1C6_9MICO</name>
<keyword evidence="2" id="KW-1185">Reference proteome</keyword>
<comment type="caution">
    <text evidence="1">The sequence shown here is derived from an EMBL/GenBank/DDBJ whole genome shotgun (WGS) entry which is preliminary data.</text>
</comment>
<sequence length="160" mass="16753">MVAGRRTRRRRAGERGAAGLAALPARRTWTLTFPSLRALGADEAATVAVTVDGVRVEADVRRVTLAADPRGTALAVTVADVPVEAEVVVGLGAGTALDAGDLPGRVFDLLDRAQIGYDLKERLLAVATADEPVATRVSRLQALGLDRPLETALGELLLSH</sequence>
<evidence type="ECO:0000313" key="1">
    <source>
        <dbReference type="EMBL" id="GMA24017.1"/>
    </source>
</evidence>
<organism evidence="1 2">
    <name type="scientific">Luteimicrobium album</name>
    <dbReference type="NCBI Taxonomy" id="1054550"/>
    <lineage>
        <taxon>Bacteria</taxon>
        <taxon>Bacillati</taxon>
        <taxon>Actinomycetota</taxon>
        <taxon>Actinomycetes</taxon>
        <taxon>Micrococcales</taxon>
        <taxon>Luteimicrobium</taxon>
    </lineage>
</organism>
<dbReference type="RefSeq" id="WP_284292912.1">
    <property type="nucleotide sequence ID" value="NZ_BSUK01000001.1"/>
</dbReference>